<evidence type="ECO:0000259" key="10">
    <source>
        <dbReference type="SMART" id="SM00092"/>
    </source>
</evidence>
<feature type="domain" description="Ribonuclease A-domain" evidence="10">
    <location>
        <begin position="68"/>
        <end position="181"/>
    </location>
</feature>
<evidence type="ECO:0000256" key="1">
    <source>
        <dbReference type="ARBA" id="ARBA00004613"/>
    </source>
</evidence>
<name>A0A8T0ACX4_SILME</name>
<dbReference type="GO" id="GO:0016787">
    <property type="term" value="F:hydrolase activity"/>
    <property type="evidence" value="ECO:0007669"/>
    <property type="project" value="UniProtKB-KW"/>
</dbReference>
<dbReference type="InterPro" id="IPR036816">
    <property type="entry name" value="RNaseA-like_dom_sf"/>
</dbReference>
<dbReference type="GO" id="GO:0050830">
    <property type="term" value="P:defense response to Gram-positive bacterium"/>
    <property type="evidence" value="ECO:0007669"/>
    <property type="project" value="TreeGrafter"/>
</dbReference>
<dbReference type="InterPro" id="IPR001427">
    <property type="entry name" value="RNaseA"/>
</dbReference>
<dbReference type="InterPro" id="IPR023412">
    <property type="entry name" value="RNaseA_domain"/>
</dbReference>
<keyword evidence="6 8" id="KW-0378">Hydrolase</keyword>
<gene>
    <name evidence="11" type="ORF">HF521_013723</name>
</gene>
<proteinExistence type="inferred from homology"/>
<evidence type="ECO:0000313" key="12">
    <source>
        <dbReference type="Proteomes" id="UP000606274"/>
    </source>
</evidence>
<dbReference type="Proteomes" id="UP000606274">
    <property type="component" value="Unassembled WGS sequence"/>
</dbReference>
<feature type="transmembrane region" description="Helical" evidence="9">
    <location>
        <begin position="43"/>
        <end position="61"/>
    </location>
</feature>
<dbReference type="CDD" id="cd06265">
    <property type="entry name" value="RNase_A_canonical"/>
    <property type="match status" value="1"/>
</dbReference>
<evidence type="ECO:0000256" key="2">
    <source>
        <dbReference type="ARBA" id="ARBA00005600"/>
    </source>
</evidence>
<dbReference type="PANTHER" id="PTHR11437">
    <property type="entry name" value="RIBONUCLEASE"/>
    <property type="match status" value="1"/>
</dbReference>
<keyword evidence="12" id="KW-1185">Reference proteome</keyword>
<dbReference type="OrthoDB" id="8573660at2759"/>
<evidence type="ECO:0000256" key="6">
    <source>
        <dbReference type="ARBA" id="ARBA00022801"/>
    </source>
</evidence>
<evidence type="ECO:0000256" key="8">
    <source>
        <dbReference type="RuleBase" id="RU000651"/>
    </source>
</evidence>
<keyword evidence="7" id="KW-1015">Disulfide bond</keyword>
<keyword evidence="9" id="KW-0812">Transmembrane</keyword>
<evidence type="ECO:0000256" key="4">
    <source>
        <dbReference type="ARBA" id="ARBA00022722"/>
    </source>
</evidence>
<comment type="similarity">
    <text evidence="2 8">Belongs to the pancreatic ribonuclease family.</text>
</comment>
<dbReference type="InterPro" id="IPR023411">
    <property type="entry name" value="RNaseA_AS"/>
</dbReference>
<evidence type="ECO:0000256" key="5">
    <source>
        <dbReference type="ARBA" id="ARBA00022759"/>
    </source>
</evidence>
<dbReference type="EMBL" id="JABFDY010000025">
    <property type="protein sequence ID" value="KAF7688916.1"/>
    <property type="molecule type" value="Genomic_DNA"/>
</dbReference>
<keyword evidence="9" id="KW-0472">Membrane</keyword>
<dbReference type="Pfam" id="PF00074">
    <property type="entry name" value="RnaseA"/>
    <property type="match status" value="1"/>
</dbReference>
<dbReference type="SUPFAM" id="SSF54076">
    <property type="entry name" value="RNase A-like"/>
    <property type="match status" value="1"/>
</dbReference>
<dbReference type="SMART" id="SM00092">
    <property type="entry name" value="RNAse_Pc"/>
    <property type="match status" value="1"/>
</dbReference>
<organism evidence="11 12">
    <name type="scientific">Silurus meridionalis</name>
    <name type="common">Southern catfish</name>
    <name type="synonym">Silurus soldatovi meridionalis</name>
    <dbReference type="NCBI Taxonomy" id="175797"/>
    <lineage>
        <taxon>Eukaryota</taxon>
        <taxon>Metazoa</taxon>
        <taxon>Chordata</taxon>
        <taxon>Craniata</taxon>
        <taxon>Vertebrata</taxon>
        <taxon>Euteleostomi</taxon>
        <taxon>Actinopterygii</taxon>
        <taxon>Neopterygii</taxon>
        <taxon>Teleostei</taxon>
        <taxon>Ostariophysi</taxon>
        <taxon>Siluriformes</taxon>
        <taxon>Siluridae</taxon>
        <taxon>Silurus</taxon>
    </lineage>
</organism>
<keyword evidence="4 8" id="KW-0540">Nuclease</keyword>
<evidence type="ECO:0000256" key="7">
    <source>
        <dbReference type="ARBA" id="ARBA00023157"/>
    </source>
</evidence>
<dbReference type="GO" id="GO:0050829">
    <property type="term" value="P:defense response to Gram-negative bacterium"/>
    <property type="evidence" value="ECO:0007669"/>
    <property type="project" value="TreeGrafter"/>
</dbReference>
<accession>A0A8T0ACX4</accession>
<dbReference type="GO" id="GO:0001525">
    <property type="term" value="P:angiogenesis"/>
    <property type="evidence" value="ECO:0007669"/>
    <property type="project" value="TreeGrafter"/>
</dbReference>
<keyword evidence="5 8" id="KW-0255">Endonuclease</keyword>
<dbReference type="PROSITE" id="PS00127">
    <property type="entry name" value="RNASE_PANCREATIC"/>
    <property type="match status" value="1"/>
</dbReference>
<dbReference type="GO" id="GO:0005576">
    <property type="term" value="C:extracellular region"/>
    <property type="evidence" value="ECO:0007669"/>
    <property type="project" value="UniProtKB-SubCell"/>
</dbReference>
<evidence type="ECO:0000256" key="3">
    <source>
        <dbReference type="ARBA" id="ARBA00022525"/>
    </source>
</evidence>
<evidence type="ECO:0000256" key="9">
    <source>
        <dbReference type="SAM" id="Phobius"/>
    </source>
</evidence>
<evidence type="ECO:0000313" key="11">
    <source>
        <dbReference type="EMBL" id="KAF7688916.1"/>
    </source>
</evidence>
<protein>
    <recommendedName>
        <fullName evidence="10">Ribonuclease A-domain domain-containing protein</fullName>
    </recommendedName>
</protein>
<sequence length="185" mass="21226">MKRYIKCEERLVLYHTFLHQRKDACFRLCLLNTSFLRGVIMDMLRRVGLVSLLVLSTVLFAEAQPANVMPRYKNFLNQHVYGDMAESWCTSEIRSREITDGNSNNCKKVNTFIRATKEQVKAVCSVATGDNISGQPFSVVTCKLKSGERRPNCEYKKGEKSNRYIRIACDQGWPVHYNEGYIVVG</sequence>
<comment type="subcellular location">
    <subcellularLocation>
        <location evidence="1">Secreted</location>
    </subcellularLocation>
</comment>
<dbReference type="PANTHER" id="PTHR11437:SF10">
    <property type="entry name" value="ANGIOGENIN-RELATED"/>
    <property type="match status" value="1"/>
</dbReference>
<dbReference type="AlphaFoldDB" id="A0A8T0ACX4"/>
<comment type="caution">
    <text evidence="11">The sequence shown here is derived from an EMBL/GenBank/DDBJ whole genome shotgun (WGS) entry which is preliminary data.</text>
</comment>
<dbReference type="GO" id="GO:0004519">
    <property type="term" value="F:endonuclease activity"/>
    <property type="evidence" value="ECO:0007669"/>
    <property type="project" value="UniProtKB-KW"/>
</dbReference>
<dbReference type="Gene3D" id="3.10.130.10">
    <property type="entry name" value="Ribonuclease A-like domain"/>
    <property type="match status" value="1"/>
</dbReference>
<keyword evidence="9" id="KW-1133">Transmembrane helix</keyword>
<dbReference type="GO" id="GO:0004540">
    <property type="term" value="F:RNA nuclease activity"/>
    <property type="evidence" value="ECO:0007669"/>
    <property type="project" value="TreeGrafter"/>
</dbReference>
<keyword evidence="3" id="KW-0964">Secreted</keyword>
<reference evidence="11" key="1">
    <citation type="submission" date="2020-08" db="EMBL/GenBank/DDBJ databases">
        <title>Chromosome-level assembly of Southern catfish (Silurus meridionalis) provides insights into visual adaptation to the nocturnal and benthic lifestyles.</title>
        <authorList>
            <person name="Zhang Y."/>
            <person name="Wang D."/>
            <person name="Peng Z."/>
        </authorList>
    </citation>
    <scope>NUCLEOTIDE SEQUENCE</scope>
    <source>
        <strain evidence="11">SWU-2019-XX</strain>
        <tissue evidence="11">Muscle</tissue>
    </source>
</reference>
<dbReference type="GO" id="GO:0003676">
    <property type="term" value="F:nucleic acid binding"/>
    <property type="evidence" value="ECO:0007669"/>
    <property type="project" value="InterPro"/>
</dbReference>